<gene>
    <name evidence="2" type="ORF">PR048_009530</name>
</gene>
<evidence type="ECO:0000256" key="1">
    <source>
        <dbReference type="SAM" id="Phobius"/>
    </source>
</evidence>
<feature type="transmembrane region" description="Helical" evidence="1">
    <location>
        <begin position="180"/>
        <end position="200"/>
    </location>
</feature>
<dbReference type="InterPro" id="IPR050327">
    <property type="entry name" value="Proton-linked_MCT"/>
</dbReference>
<proteinExistence type="predicted"/>
<evidence type="ECO:0000313" key="2">
    <source>
        <dbReference type="EMBL" id="KAJ8890024.1"/>
    </source>
</evidence>
<reference evidence="2 3" key="1">
    <citation type="submission" date="2023-02" db="EMBL/GenBank/DDBJ databases">
        <title>LHISI_Scaffold_Assembly.</title>
        <authorList>
            <person name="Stuart O.P."/>
            <person name="Cleave R."/>
            <person name="Magrath M.J.L."/>
            <person name="Mikheyev A.S."/>
        </authorList>
    </citation>
    <scope>NUCLEOTIDE SEQUENCE [LARGE SCALE GENOMIC DNA]</scope>
    <source>
        <strain evidence="2">Daus_M_001</strain>
        <tissue evidence="2">Leg muscle</tissue>
    </source>
</reference>
<feature type="transmembrane region" description="Helical" evidence="1">
    <location>
        <begin position="149"/>
        <end position="173"/>
    </location>
</feature>
<dbReference type="PANTHER" id="PTHR11360">
    <property type="entry name" value="MONOCARBOXYLATE TRANSPORTER"/>
    <property type="match status" value="1"/>
</dbReference>
<accession>A0ABQ9I073</accession>
<feature type="transmembrane region" description="Helical" evidence="1">
    <location>
        <begin position="106"/>
        <end position="129"/>
    </location>
</feature>
<dbReference type="Gene3D" id="1.20.1250.20">
    <property type="entry name" value="MFS general substrate transporter like domains"/>
    <property type="match status" value="1"/>
</dbReference>
<feature type="transmembrane region" description="Helical" evidence="1">
    <location>
        <begin position="71"/>
        <end position="94"/>
    </location>
</feature>
<dbReference type="Proteomes" id="UP001159363">
    <property type="component" value="Chromosome 3"/>
</dbReference>
<name>A0ABQ9I073_9NEOP</name>
<keyword evidence="3" id="KW-1185">Reference proteome</keyword>
<dbReference type="PANTHER" id="PTHR11360:SF286">
    <property type="entry name" value="GH22266P"/>
    <property type="match status" value="1"/>
</dbReference>
<dbReference type="SUPFAM" id="SSF103473">
    <property type="entry name" value="MFS general substrate transporter"/>
    <property type="match status" value="1"/>
</dbReference>
<keyword evidence="1" id="KW-0472">Membrane</keyword>
<comment type="caution">
    <text evidence="2">The sequence shown here is derived from an EMBL/GenBank/DDBJ whole genome shotgun (WGS) entry which is preliminary data.</text>
</comment>
<sequence length="203" mass="22530">MDYSWFPFGIKAMTRRAQYVLWYCYLFAEPELYKIDRAGQESSCCPCFALPESFRSTLATMMDVSLLKDPVFMLISISNLFGMMGLYVPFFYLVDAAIKDGIDPNAASFLLSIIGITNTIGRVVCGYIADFPWMDSLLLNNICLLMSTVAVASTPFCTTYTTYMIMAIFFGIAICKSSSLISGVIGDLGSLLIQILSLIVNFI</sequence>
<protein>
    <submittedName>
        <fullName evidence="2">Uncharacterized protein</fullName>
    </submittedName>
</protein>
<dbReference type="InterPro" id="IPR036259">
    <property type="entry name" value="MFS_trans_sf"/>
</dbReference>
<evidence type="ECO:0000313" key="3">
    <source>
        <dbReference type="Proteomes" id="UP001159363"/>
    </source>
</evidence>
<dbReference type="EMBL" id="JARBHB010000003">
    <property type="protein sequence ID" value="KAJ8890024.1"/>
    <property type="molecule type" value="Genomic_DNA"/>
</dbReference>
<keyword evidence="1" id="KW-0812">Transmembrane</keyword>
<organism evidence="2 3">
    <name type="scientific">Dryococelus australis</name>
    <dbReference type="NCBI Taxonomy" id="614101"/>
    <lineage>
        <taxon>Eukaryota</taxon>
        <taxon>Metazoa</taxon>
        <taxon>Ecdysozoa</taxon>
        <taxon>Arthropoda</taxon>
        <taxon>Hexapoda</taxon>
        <taxon>Insecta</taxon>
        <taxon>Pterygota</taxon>
        <taxon>Neoptera</taxon>
        <taxon>Polyneoptera</taxon>
        <taxon>Phasmatodea</taxon>
        <taxon>Verophasmatodea</taxon>
        <taxon>Anareolatae</taxon>
        <taxon>Phasmatidae</taxon>
        <taxon>Eurycanthinae</taxon>
        <taxon>Dryococelus</taxon>
    </lineage>
</organism>
<keyword evidence="1" id="KW-1133">Transmembrane helix</keyword>